<dbReference type="PIRSF" id="PIRSF006076">
    <property type="entry name" value="OM_assembly_OMP85"/>
    <property type="match status" value="1"/>
</dbReference>
<feature type="domain" description="POTRA" evidence="9">
    <location>
        <begin position="375"/>
        <end position="447"/>
    </location>
</feature>
<dbReference type="GO" id="GO:0071709">
    <property type="term" value="P:membrane assembly"/>
    <property type="evidence" value="ECO:0007669"/>
    <property type="project" value="InterPro"/>
</dbReference>
<dbReference type="PROSITE" id="PS51779">
    <property type="entry name" value="POTRA"/>
    <property type="match status" value="3"/>
</dbReference>
<evidence type="ECO:0000313" key="10">
    <source>
        <dbReference type="EMBL" id="RLJ71060.1"/>
    </source>
</evidence>
<dbReference type="InterPro" id="IPR039910">
    <property type="entry name" value="D15-like"/>
</dbReference>
<proteinExistence type="predicted"/>
<keyword evidence="4" id="KW-0732">Signal</keyword>
<evidence type="ECO:0000256" key="5">
    <source>
        <dbReference type="ARBA" id="ARBA00022737"/>
    </source>
</evidence>
<sequence>MIRLFLSILSIVLWISLSFSQVVSRIEVQGNRYVPEDLIKEILLTKEGSEFSIDKVRKDIRRLFSTGFFKRIEVHRFDEDGKVRLLYVVEDLPVIYKIEFEGNKELDDEDLANKLGIETEVGKMDVDELITGYTSSPAIEERLEIQRKIKLGRVLSEKDIKFLVERIKEIYREEGYPDAEVTYEIVPKKGASKIVFHIQEKEQKYVVDIVFKGNETFSSGELEDLMKTQDRNIFIFRLKPPFSEGVLKEDIESIREFYKNEGFLEVKIDYKVERKDGRHDIYIFIEEGPRYKLKELKITGNTYYAYSELVGNFLEKNRRKGGFYREKVIQDIKRNIGDLYSDIGFANIFIEEKKSVDPEKKEVSVVLDVKEGEPVYIEKVKIKGNYETRDYVIRRELRVQEQELAVKGGIKRSRSRILNLGYYEDVQIQPFPAADNKWDLLVNLRERFTGQFSVGLSYNEVTKLSGFVSIKKGNFLGTGDILGLSVSYGSQYKDNTLSYTDKWFMNKPIDLTWSIFDRRIEYTTYTVERQGISATFSREFWEYWRWALGASFQRIKYSDIDPSASSFIKEQEGKRESRKLIFSLSRDTRDFFLFPTEGSYVNLSYSVAVPVLGGSEKFHRVELTGSKFLKDTYFDSGFVLSTKGTVGFVEPYGGEEVPLDERFFVGGDFTIRGYEYGMAGVIDQNNEPIGSTKELILNFELNYKLHEMLYTGIFYDTGLGANSWGDFNPKNWRGGYGVGIRFITPMAPIRLDWAWKTKKVPGDTSSSRIHFVIGGFF</sequence>
<dbReference type="InterPro" id="IPR010827">
    <property type="entry name" value="BamA/TamA_POTRA"/>
</dbReference>
<gene>
    <name evidence="10" type="ORF">BCF55_1352</name>
</gene>
<dbReference type="InterPro" id="IPR023707">
    <property type="entry name" value="OM_assembly_BamA"/>
</dbReference>
<keyword evidence="2" id="KW-1134">Transmembrane beta strand</keyword>
<dbReference type="Gene3D" id="2.40.160.50">
    <property type="entry name" value="membrane protein fhac: a member of the omp85/tpsb transporter family"/>
    <property type="match status" value="1"/>
</dbReference>
<keyword evidence="6" id="KW-0472">Membrane</keyword>
<dbReference type="NCBIfam" id="TIGR03303">
    <property type="entry name" value="OM_YaeT"/>
    <property type="match status" value="1"/>
</dbReference>
<dbReference type="PANTHER" id="PTHR12815">
    <property type="entry name" value="SORTING AND ASSEMBLY MACHINERY SAMM50 PROTEIN FAMILY MEMBER"/>
    <property type="match status" value="1"/>
</dbReference>
<organism evidence="10 11">
    <name type="scientific">Hydrogenivirga caldilitoris</name>
    <dbReference type="NCBI Taxonomy" id="246264"/>
    <lineage>
        <taxon>Bacteria</taxon>
        <taxon>Pseudomonadati</taxon>
        <taxon>Aquificota</taxon>
        <taxon>Aquificia</taxon>
        <taxon>Aquificales</taxon>
        <taxon>Aquificaceae</taxon>
        <taxon>Hydrogenivirga</taxon>
    </lineage>
</organism>
<dbReference type="RefSeq" id="WP_121011829.1">
    <property type="nucleotide sequence ID" value="NZ_RCCJ01000001.1"/>
</dbReference>
<keyword evidence="7" id="KW-0998">Cell outer membrane</keyword>
<comment type="caution">
    <text evidence="10">The sequence shown here is derived from an EMBL/GenBank/DDBJ whole genome shotgun (WGS) entry which is preliminary data.</text>
</comment>
<dbReference type="Pfam" id="PF01103">
    <property type="entry name" value="Omp85"/>
    <property type="match status" value="1"/>
</dbReference>
<name>A0A497XSC4_9AQUI</name>
<keyword evidence="5" id="KW-0677">Repeat</keyword>
<dbReference type="Proteomes" id="UP000267841">
    <property type="component" value="Unassembled WGS sequence"/>
</dbReference>
<reference evidence="10 11" key="1">
    <citation type="submission" date="2018-10" db="EMBL/GenBank/DDBJ databases">
        <title>Genomic Encyclopedia of Archaeal and Bacterial Type Strains, Phase II (KMG-II): from individual species to whole genera.</title>
        <authorList>
            <person name="Goeker M."/>
        </authorList>
    </citation>
    <scope>NUCLEOTIDE SEQUENCE [LARGE SCALE GENOMIC DNA]</scope>
    <source>
        <strain evidence="10 11">DSM 16510</strain>
    </source>
</reference>
<feature type="domain" description="POTRA" evidence="9">
    <location>
        <begin position="21"/>
        <end position="92"/>
    </location>
</feature>
<evidence type="ECO:0000256" key="4">
    <source>
        <dbReference type="ARBA" id="ARBA00022729"/>
    </source>
</evidence>
<dbReference type="PANTHER" id="PTHR12815:SF47">
    <property type="entry name" value="TRANSLOCATION AND ASSEMBLY MODULE SUBUNIT TAMA"/>
    <property type="match status" value="1"/>
</dbReference>
<keyword evidence="3" id="KW-0812">Transmembrane</keyword>
<evidence type="ECO:0000259" key="9">
    <source>
        <dbReference type="PROSITE" id="PS51779"/>
    </source>
</evidence>
<keyword evidence="11" id="KW-1185">Reference proteome</keyword>
<feature type="domain" description="POTRA" evidence="9">
    <location>
        <begin position="204"/>
        <end position="288"/>
    </location>
</feature>
<evidence type="ECO:0000256" key="2">
    <source>
        <dbReference type="ARBA" id="ARBA00022452"/>
    </source>
</evidence>
<dbReference type="Pfam" id="PF07244">
    <property type="entry name" value="POTRA"/>
    <property type="match status" value="5"/>
</dbReference>
<comment type="subcellular location">
    <subcellularLocation>
        <location evidence="1">Membrane</location>
    </subcellularLocation>
</comment>
<evidence type="ECO:0000256" key="7">
    <source>
        <dbReference type="ARBA" id="ARBA00023237"/>
    </source>
</evidence>
<evidence type="ECO:0000256" key="1">
    <source>
        <dbReference type="ARBA" id="ARBA00004370"/>
    </source>
</evidence>
<dbReference type="InterPro" id="IPR000184">
    <property type="entry name" value="Bac_surfAg_D15"/>
</dbReference>
<protein>
    <recommendedName>
        <fullName evidence="8">Outer membrane protein assembly factor BamA</fullName>
    </recommendedName>
</protein>
<dbReference type="InterPro" id="IPR034746">
    <property type="entry name" value="POTRA"/>
</dbReference>
<evidence type="ECO:0000256" key="8">
    <source>
        <dbReference type="NCBIfam" id="TIGR03303"/>
    </source>
</evidence>
<dbReference type="Gene3D" id="3.10.20.310">
    <property type="entry name" value="membrane protein fhac"/>
    <property type="match status" value="5"/>
</dbReference>
<evidence type="ECO:0000256" key="3">
    <source>
        <dbReference type="ARBA" id="ARBA00022692"/>
    </source>
</evidence>
<evidence type="ECO:0000256" key="6">
    <source>
        <dbReference type="ARBA" id="ARBA00023136"/>
    </source>
</evidence>
<evidence type="ECO:0000313" key="11">
    <source>
        <dbReference type="Proteomes" id="UP000267841"/>
    </source>
</evidence>
<dbReference type="EMBL" id="RCCJ01000001">
    <property type="protein sequence ID" value="RLJ71060.1"/>
    <property type="molecule type" value="Genomic_DNA"/>
</dbReference>
<dbReference type="GO" id="GO:0009279">
    <property type="term" value="C:cell outer membrane"/>
    <property type="evidence" value="ECO:0007669"/>
    <property type="project" value="UniProtKB-UniRule"/>
</dbReference>
<accession>A0A497XSC4</accession>
<dbReference type="OrthoDB" id="9776356at2"/>
<dbReference type="AlphaFoldDB" id="A0A497XSC4"/>